<dbReference type="Proteomes" id="UP000054564">
    <property type="component" value="Unassembled WGS sequence"/>
</dbReference>
<evidence type="ECO:0000313" key="1">
    <source>
        <dbReference type="EMBL" id="KNE88651.1"/>
    </source>
</evidence>
<accession>A0A0L0UNW6</accession>
<sequence length="130" mass="14221">MPMAGFGGGPMGSFGGRAMGSFWVTLYLANLFIRWEQEGGGDVRYAAKLVVGAFIPSSKANFKGLIERWSNGTTVANYYSLINVGWLVGGEISGDAGPRKLISRLQFPASIIFAKLAEYLHRFAFLELYE</sequence>
<proteinExistence type="predicted"/>
<name>A0A0L0UNW6_9BASI</name>
<keyword evidence="2" id="KW-1185">Reference proteome</keyword>
<comment type="caution">
    <text evidence="1">The sequence shown here is derived from an EMBL/GenBank/DDBJ whole genome shotgun (WGS) entry which is preliminary data.</text>
</comment>
<feature type="non-terminal residue" evidence="1">
    <location>
        <position position="130"/>
    </location>
</feature>
<reference evidence="2" key="1">
    <citation type="submission" date="2014-03" db="EMBL/GenBank/DDBJ databases">
        <title>The Genome Sequence of Puccinia striiformis f. sp. tritici PST-78.</title>
        <authorList>
            <consortium name="The Broad Institute Genome Sequencing Platform"/>
            <person name="Cuomo C."/>
            <person name="Hulbert S."/>
            <person name="Chen X."/>
            <person name="Walker B."/>
            <person name="Young S.K."/>
            <person name="Zeng Q."/>
            <person name="Gargeya S."/>
            <person name="Fitzgerald M."/>
            <person name="Haas B."/>
            <person name="Abouelleil A."/>
            <person name="Alvarado L."/>
            <person name="Arachchi H.M."/>
            <person name="Berlin A.M."/>
            <person name="Chapman S.B."/>
            <person name="Goldberg J."/>
            <person name="Griggs A."/>
            <person name="Gujja S."/>
            <person name="Hansen M."/>
            <person name="Howarth C."/>
            <person name="Imamovic A."/>
            <person name="Larimer J."/>
            <person name="McCowan C."/>
            <person name="Montmayeur A."/>
            <person name="Murphy C."/>
            <person name="Neiman D."/>
            <person name="Pearson M."/>
            <person name="Priest M."/>
            <person name="Roberts A."/>
            <person name="Saif S."/>
            <person name="Shea T."/>
            <person name="Sisk P."/>
            <person name="Sykes S."/>
            <person name="Wortman J."/>
            <person name="Nusbaum C."/>
            <person name="Birren B."/>
        </authorList>
    </citation>
    <scope>NUCLEOTIDE SEQUENCE [LARGE SCALE GENOMIC DNA]</scope>
    <source>
        <strain evidence="2">race PST-78</strain>
    </source>
</reference>
<evidence type="ECO:0000313" key="2">
    <source>
        <dbReference type="Proteomes" id="UP000054564"/>
    </source>
</evidence>
<protein>
    <submittedName>
        <fullName evidence="1">Uncharacterized protein</fullName>
    </submittedName>
</protein>
<organism evidence="1 2">
    <name type="scientific">Puccinia striiformis f. sp. tritici PST-78</name>
    <dbReference type="NCBI Taxonomy" id="1165861"/>
    <lineage>
        <taxon>Eukaryota</taxon>
        <taxon>Fungi</taxon>
        <taxon>Dikarya</taxon>
        <taxon>Basidiomycota</taxon>
        <taxon>Pucciniomycotina</taxon>
        <taxon>Pucciniomycetes</taxon>
        <taxon>Pucciniales</taxon>
        <taxon>Pucciniaceae</taxon>
        <taxon>Puccinia</taxon>
    </lineage>
</organism>
<gene>
    <name evidence="1" type="ORF">PSTG_17931</name>
</gene>
<dbReference type="AlphaFoldDB" id="A0A0L0UNW6"/>
<dbReference type="EMBL" id="AJIL01001245">
    <property type="protein sequence ID" value="KNE88651.1"/>
    <property type="molecule type" value="Genomic_DNA"/>
</dbReference>